<dbReference type="InterPro" id="IPR000073">
    <property type="entry name" value="AB_hydrolase_1"/>
</dbReference>
<keyword evidence="3" id="KW-1185">Reference proteome</keyword>
<dbReference type="Pfam" id="PF00561">
    <property type="entry name" value="Abhydrolase_1"/>
    <property type="match status" value="1"/>
</dbReference>
<dbReference type="PRINTS" id="PR00111">
    <property type="entry name" value="ABHYDROLASE"/>
</dbReference>
<evidence type="ECO:0000313" key="2">
    <source>
        <dbReference type="EMBL" id="CDF85972.1"/>
    </source>
</evidence>
<gene>
    <name evidence="2" type="ORF">PKB_4648</name>
</gene>
<proteinExistence type="predicted"/>
<dbReference type="SUPFAM" id="SSF53474">
    <property type="entry name" value="alpha/beta-Hydrolases"/>
    <property type="match status" value="1"/>
</dbReference>
<dbReference type="RefSeq" id="WP_043254801.1">
    <property type="nucleotide sequence ID" value="NZ_HG322950.1"/>
</dbReference>
<dbReference type="STRING" id="1301098.PKB_4648"/>
<dbReference type="PRINTS" id="PR00412">
    <property type="entry name" value="EPOXHYDRLASE"/>
</dbReference>
<dbReference type="InterPro" id="IPR000639">
    <property type="entry name" value="Epox_hydrolase-like"/>
</dbReference>
<reference evidence="2 3" key="1">
    <citation type="submission" date="2013-03" db="EMBL/GenBank/DDBJ databases">
        <authorList>
            <person name="Linke B."/>
        </authorList>
    </citation>
    <scope>NUCLEOTIDE SEQUENCE [LARGE SCALE GENOMIC DNA]</scope>
    <source>
        <strain evidence="2 3">B13</strain>
    </source>
</reference>
<protein>
    <submittedName>
        <fullName evidence="2">Hydrolase</fullName>
    </submittedName>
</protein>
<accession>A0A024HN76</accession>
<dbReference type="Proteomes" id="UP000025241">
    <property type="component" value="Chromosome I"/>
</dbReference>
<dbReference type="PATRIC" id="fig|1301098.3.peg.4637"/>
<dbReference type="PANTHER" id="PTHR46438">
    <property type="entry name" value="ALPHA/BETA-HYDROLASES SUPERFAMILY PROTEIN"/>
    <property type="match status" value="1"/>
</dbReference>
<dbReference type="HOGENOM" id="CLU_020336_13_2_6"/>
<evidence type="ECO:0000313" key="3">
    <source>
        <dbReference type="Proteomes" id="UP000025241"/>
    </source>
</evidence>
<evidence type="ECO:0000259" key="1">
    <source>
        <dbReference type="Pfam" id="PF00561"/>
    </source>
</evidence>
<feature type="domain" description="AB hydrolase-1" evidence="1">
    <location>
        <begin position="60"/>
        <end position="297"/>
    </location>
</feature>
<dbReference type="EMBL" id="HG322950">
    <property type="protein sequence ID" value="CDF85972.1"/>
    <property type="molecule type" value="Genomic_DNA"/>
</dbReference>
<name>A0A024HN76_PSEKB</name>
<reference evidence="2 3" key="2">
    <citation type="submission" date="2014-05" db="EMBL/GenBank/DDBJ databases">
        <title>Genome sequence of the 3-chlorobenzoate degrading bacterium Pseudomonas knackmussii B13 shows multiple evidence for horizontal gene transfer.</title>
        <authorList>
            <person name="Miyazaki R."/>
            <person name="Bertelli C."/>
            <person name="Falquet L."/>
            <person name="Robinson-Rechavi M."/>
            <person name="Gharib W."/>
            <person name="Roy S."/>
            <person name="Van der Meer J.R."/>
        </authorList>
    </citation>
    <scope>NUCLEOTIDE SEQUENCE [LARGE SCALE GENOMIC DNA]</scope>
    <source>
        <strain evidence="2 3">B13</strain>
    </source>
</reference>
<sequence>MSATYALQPPLAAGFARFGFGALPLDALIARYAAPETGSRFIEVDGFRIHYRDVGSHDKPVLVMVHGVMASLHTWDGWVAELGRHFRIVRLDVPGFGLTGAGRDREYSGERLVRVFAQFLDRLGLDRVSVAGNSLGGYIAWNYAAQHPQRVERLILVDPAGYYMQKVPLMIASAVLPGAGLLMPAWMPRALVAQGIKEVYGDARRIQPGVVDRYYDISRRPGNRRAMIDIFRVLVKANREELPTAPERVARIKAPTLLMWGERDRWISPRHVPLWQRDLPGIEVKTYAGVGHVPMEEIPQESAADALRFLHA</sequence>
<organism evidence="2 3">
    <name type="scientific">Pseudomonas knackmussii (strain DSM 6978 / CCUG 54928 / LMG 23759 / B13)</name>
    <dbReference type="NCBI Taxonomy" id="1301098"/>
    <lineage>
        <taxon>Bacteria</taxon>
        <taxon>Pseudomonadati</taxon>
        <taxon>Pseudomonadota</taxon>
        <taxon>Gammaproteobacteria</taxon>
        <taxon>Pseudomonadales</taxon>
        <taxon>Pseudomonadaceae</taxon>
        <taxon>Pseudomonas</taxon>
    </lineage>
</organism>
<dbReference type="InterPro" id="IPR029058">
    <property type="entry name" value="AB_hydrolase_fold"/>
</dbReference>
<dbReference type="AlphaFoldDB" id="A0A024HN76"/>
<dbReference type="OrthoDB" id="2086224at2"/>
<dbReference type="eggNOG" id="COG2267">
    <property type="taxonomic scope" value="Bacteria"/>
</dbReference>
<keyword evidence="2" id="KW-0378">Hydrolase</keyword>
<dbReference type="Gene3D" id="3.40.50.1820">
    <property type="entry name" value="alpha/beta hydrolase"/>
    <property type="match status" value="1"/>
</dbReference>
<dbReference type="GO" id="GO:0016787">
    <property type="term" value="F:hydrolase activity"/>
    <property type="evidence" value="ECO:0007669"/>
    <property type="project" value="UniProtKB-KW"/>
</dbReference>
<dbReference type="KEGG" id="pkc:PKB_4648"/>
<dbReference type="PANTHER" id="PTHR46438:SF11">
    <property type="entry name" value="LIPASE-RELATED"/>
    <property type="match status" value="1"/>
</dbReference>